<keyword evidence="2" id="KW-1185">Reference proteome</keyword>
<protein>
    <submittedName>
        <fullName evidence="1">Uncharacterized protein</fullName>
    </submittedName>
</protein>
<sequence>MLGTKGVKVRTHKTTRSLIIYLDILCLSPTHLPKCSLNIKSLKTVLKELQRVINACIDFTCKNEERFVKLSQVFGYKRSSLTYSVFEIEPLRTKLRDGEIEMQFVRKEWENVIFSFLSPIALDVDVASLTAVMRNENGDSRGESKVDIEISANKIAESHA</sequence>
<dbReference type="Proteomes" id="UP001054945">
    <property type="component" value="Unassembled WGS sequence"/>
</dbReference>
<evidence type="ECO:0000313" key="2">
    <source>
        <dbReference type="Proteomes" id="UP001054945"/>
    </source>
</evidence>
<accession>A0AAV4UCE4</accession>
<comment type="caution">
    <text evidence="1">The sequence shown here is derived from an EMBL/GenBank/DDBJ whole genome shotgun (WGS) entry which is preliminary data.</text>
</comment>
<evidence type="ECO:0000313" key="1">
    <source>
        <dbReference type="EMBL" id="GIY55449.1"/>
    </source>
</evidence>
<reference evidence="1 2" key="1">
    <citation type="submission" date="2021-06" db="EMBL/GenBank/DDBJ databases">
        <title>Caerostris extrusa draft genome.</title>
        <authorList>
            <person name="Kono N."/>
            <person name="Arakawa K."/>
        </authorList>
    </citation>
    <scope>NUCLEOTIDE SEQUENCE [LARGE SCALE GENOMIC DNA]</scope>
</reference>
<proteinExistence type="predicted"/>
<organism evidence="1 2">
    <name type="scientific">Caerostris extrusa</name>
    <name type="common">Bark spider</name>
    <name type="synonym">Caerostris bankana</name>
    <dbReference type="NCBI Taxonomy" id="172846"/>
    <lineage>
        <taxon>Eukaryota</taxon>
        <taxon>Metazoa</taxon>
        <taxon>Ecdysozoa</taxon>
        <taxon>Arthropoda</taxon>
        <taxon>Chelicerata</taxon>
        <taxon>Arachnida</taxon>
        <taxon>Araneae</taxon>
        <taxon>Araneomorphae</taxon>
        <taxon>Entelegynae</taxon>
        <taxon>Araneoidea</taxon>
        <taxon>Araneidae</taxon>
        <taxon>Caerostris</taxon>
    </lineage>
</organism>
<name>A0AAV4UCE4_CAEEX</name>
<dbReference type="AlphaFoldDB" id="A0AAV4UCE4"/>
<dbReference type="EMBL" id="BPLR01012642">
    <property type="protein sequence ID" value="GIY55449.1"/>
    <property type="molecule type" value="Genomic_DNA"/>
</dbReference>
<gene>
    <name evidence="1" type="ORF">CEXT_806501</name>
</gene>